<dbReference type="GO" id="GO:0005886">
    <property type="term" value="C:plasma membrane"/>
    <property type="evidence" value="ECO:0007669"/>
    <property type="project" value="UniProtKB-SubCell"/>
</dbReference>
<keyword evidence="5 6" id="KW-0472">Membrane</keyword>
<keyword evidence="3 6" id="KW-0812">Transmembrane</keyword>
<gene>
    <name evidence="8" type="ORF">RR49_02273</name>
</gene>
<dbReference type="CDD" id="cd06662">
    <property type="entry name" value="SURF1"/>
    <property type="match status" value="1"/>
</dbReference>
<dbReference type="Pfam" id="PF02104">
    <property type="entry name" value="SURF1"/>
    <property type="match status" value="1"/>
</dbReference>
<comment type="similarity">
    <text evidence="2 6">Belongs to the SURF1 family.</text>
</comment>
<accession>A0A0F0LRI7</accession>
<keyword evidence="9" id="KW-1185">Reference proteome</keyword>
<dbReference type="AlphaFoldDB" id="A0A0F0LRI7"/>
<reference evidence="8 9" key="1">
    <citation type="submission" date="2015-02" db="EMBL/GenBank/DDBJ databases">
        <title>Draft genome sequences of ten Microbacterium spp. with emphasis on heavy metal contaminated environments.</title>
        <authorList>
            <person name="Corretto E."/>
        </authorList>
    </citation>
    <scope>NUCLEOTIDE SEQUENCE [LARGE SCALE GENOMIC DNA]</scope>
    <source>
        <strain evidence="8 9">DSM 18659</strain>
    </source>
</reference>
<evidence type="ECO:0000313" key="9">
    <source>
        <dbReference type="Proteomes" id="UP000033451"/>
    </source>
</evidence>
<evidence type="ECO:0000256" key="6">
    <source>
        <dbReference type="RuleBase" id="RU363076"/>
    </source>
</evidence>
<keyword evidence="6" id="KW-1003">Cell membrane</keyword>
<evidence type="ECO:0000256" key="4">
    <source>
        <dbReference type="ARBA" id="ARBA00022989"/>
    </source>
</evidence>
<dbReference type="InterPro" id="IPR045214">
    <property type="entry name" value="Surf1/Surf4"/>
</dbReference>
<dbReference type="PANTHER" id="PTHR23427">
    <property type="entry name" value="SURFEIT LOCUS PROTEIN"/>
    <property type="match status" value="1"/>
</dbReference>
<sequence length="295" mass="31941">MDLDPDGRLVSAPVEDPRRWLRWTGYVAVAILFAIACAFLSNWQFGRNTWRSDQLSLISNNYDATPVSLDSVLAADGSLDPSKQWQPISVRGTYDVAEQVVARNRINNGTTGFEVLTPLTLDDGRVLIIDRGWVPPAATGDGPSTIPAPPSGEVTVIARAQPSEALPSGRGTITGQVPSINLPLVAATTGAETYTGLYGLMVSEDPAAASVPTPLAAPDNDPGPYLSYAIQWIMFAVMGFGFIGYVIRTEIRKRRGLDRTPNDDEEDDDGIEYAPRKRRRSDAEIEDELLDHAGA</sequence>
<name>A0A0F0LRI7_9MICO</name>
<feature type="transmembrane region" description="Helical" evidence="6">
    <location>
        <begin position="180"/>
        <end position="201"/>
    </location>
</feature>
<proteinExistence type="inferred from homology"/>
<dbReference type="InterPro" id="IPR002994">
    <property type="entry name" value="Surf1/Shy1"/>
</dbReference>
<feature type="transmembrane region" description="Helical" evidence="6">
    <location>
        <begin position="20"/>
        <end position="41"/>
    </location>
</feature>
<keyword evidence="4 6" id="KW-1133">Transmembrane helix</keyword>
<feature type="transmembrane region" description="Helical" evidence="6">
    <location>
        <begin position="225"/>
        <end position="247"/>
    </location>
</feature>
<evidence type="ECO:0000256" key="2">
    <source>
        <dbReference type="ARBA" id="ARBA00007165"/>
    </source>
</evidence>
<protein>
    <recommendedName>
        <fullName evidence="6">SURF1-like protein</fullName>
    </recommendedName>
</protein>
<dbReference type="PATRIC" id="fig|400772.4.peg.2285"/>
<evidence type="ECO:0000256" key="1">
    <source>
        <dbReference type="ARBA" id="ARBA00004370"/>
    </source>
</evidence>
<evidence type="ECO:0000256" key="3">
    <source>
        <dbReference type="ARBA" id="ARBA00022692"/>
    </source>
</evidence>
<comment type="caution">
    <text evidence="8">The sequence shown here is derived from an EMBL/GenBank/DDBJ whole genome shotgun (WGS) entry which is preliminary data.</text>
</comment>
<dbReference type="STRING" id="400772.RR49_02273"/>
<feature type="region of interest" description="Disordered" evidence="7">
    <location>
        <begin position="256"/>
        <end position="295"/>
    </location>
</feature>
<dbReference type="PANTHER" id="PTHR23427:SF2">
    <property type="entry name" value="SURFEIT LOCUS PROTEIN 1"/>
    <property type="match status" value="1"/>
</dbReference>
<organism evidence="8 9">
    <name type="scientific">Microbacterium ginsengisoli</name>
    <dbReference type="NCBI Taxonomy" id="400772"/>
    <lineage>
        <taxon>Bacteria</taxon>
        <taxon>Bacillati</taxon>
        <taxon>Actinomycetota</taxon>
        <taxon>Actinomycetes</taxon>
        <taxon>Micrococcales</taxon>
        <taxon>Microbacteriaceae</taxon>
        <taxon>Microbacterium</taxon>
    </lineage>
</organism>
<evidence type="ECO:0000256" key="7">
    <source>
        <dbReference type="SAM" id="MobiDB-lite"/>
    </source>
</evidence>
<dbReference type="EMBL" id="JYIY01000077">
    <property type="protein sequence ID" value="KJL35837.1"/>
    <property type="molecule type" value="Genomic_DNA"/>
</dbReference>
<dbReference type="PROSITE" id="PS50895">
    <property type="entry name" value="SURF1"/>
    <property type="match status" value="1"/>
</dbReference>
<evidence type="ECO:0000313" key="8">
    <source>
        <dbReference type="EMBL" id="KJL35837.1"/>
    </source>
</evidence>
<comment type="subcellular location">
    <subcellularLocation>
        <location evidence="6">Cell membrane</location>
        <topology evidence="6">Multi-pass membrane protein</topology>
    </subcellularLocation>
    <subcellularLocation>
        <location evidence="1">Membrane</location>
    </subcellularLocation>
</comment>
<evidence type="ECO:0000256" key="5">
    <source>
        <dbReference type="ARBA" id="ARBA00023136"/>
    </source>
</evidence>
<dbReference type="Proteomes" id="UP000033451">
    <property type="component" value="Unassembled WGS sequence"/>
</dbReference>